<keyword evidence="2" id="KW-1185">Reference proteome</keyword>
<dbReference type="AlphaFoldDB" id="A0A2W1N0N2"/>
<dbReference type="OrthoDB" id="1427164at2"/>
<reference evidence="1 2" key="1">
    <citation type="submission" date="2018-06" db="EMBL/GenBank/DDBJ databases">
        <title>The draft genome sequence of Crocinitomix sp. SM1701.</title>
        <authorList>
            <person name="Zhang X."/>
        </authorList>
    </citation>
    <scope>NUCLEOTIDE SEQUENCE [LARGE SCALE GENOMIC DNA]</scope>
    <source>
        <strain evidence="1 2">SM1701</strain>
    </source>
</reference>
<evidence type="ECO:0000313" key="1">
    <source>
        <dbReference type="EMBL" id="PZE18139.1"/>
    </source>
</evidence>
<comment type="caution">
    <text evidence="1">The sequence shown here is derived from an EMBL/GenBank/DDBJ whole genome shotgun (WGS) entry which is preliminary data.</text>
</comment>
<proteinExistence type="predicted"/>
<name>A0A2W1N0N2_9FLAO</name>
<dbReference type="RefSeq" id="WP_111062292.1">
    <property type="nucleotide sequence ID" value="NZ_JBHUCU010000002.1"/>
</dbReference>
<dbReference type="Proteomes" id="UP000249248">
    <property type="component" value="Unassembled WGS sequence"/>
</dbReference>
<sequence length="204" mass="23097">MKIILLLLFILSINYSYSQDYILKKNGNKIKVKIVEIQTEKIKFLRYSDLDGPTYSIKKEKVAKIIYENKEVVDIIVPPVVPPVTNKTETVDLDSNRIKYLTVHKGNYYEGGIAISKKEFLKILSTNPYASNELQRRRNLITGAITCIFVGTATGVLGVLNGPYYLVQTGSSLITTGIIVGLFAPTRFWKAVEEYNRGLDRERV</sequence>
<accession>A0A2W1N0N2</accession>
<protein>
    <submittedName>
        <fullName evidence="1">Uncharacterized protein</fullName>
    </submittedName>
</protein>
<dbReference type="EMBL" id="QKSB01000002">
    <property type="protein sequence ID" value="PZE18139.1"/>
    <property type="molecule type" value="Genomic_DNA"/>
</dbReference>
<evidence type="ECO:0000313" key="2">
    <source>
        <dbReference type="Proteomes" id="UP000249248"/>
    </source>
</evidence>
<gene>
    <name evidence="1" type="ORF">DNU06_05850</name>
</gene>
<organism evidence="1 2">
    <name type="scientific">Putridiphycobacter roseus</name>
    <dbReference type="NCBI Taxonomy" id="2219161"/>
    <lineage>
        <taxon>Bacteria</taxon>
        <taxon>Pseudomonadati</taxon>
        <taxon>Bacteroidota</taxon>
        <taxon>Flavobacteriia</taxon>
        <taxon>Flavobacteriales</taxon>
        <taxon>Crocinitomicaceae</taxon>
        <taxon>Putridiphycobacter</taxon>
    </lineage>
</organism>